<evidence type="ECO:0000313" key="4">
    <source>
        <dbReference type="Proteomes" id="UP000178419"/>
    </source>
</evidence>
<feature type="transmembrane region" description="Helical" evidence="2">
    <location>
        <begin position="29"/>
        <end position="52"/>
    </location>
</feature>
<dbReference type="InterPro" id="IPR012902">
    <property type="entry name" value="N_methyl_site"/>
</dbReference>
<name>A0A1F7Y191_9BACT</name>
<keyword evidence="2" id="KW-0472">Membrane</keyword>
<sequence>MKKISNLRGSPRRLAPPRRGRRPREEVRVLRGVSLIEMLMVVFIFSILGVVVTRTLALSLRGTSKSENVTIVKQNVDFALGTIERHLRNAQFLTCSGSGNTLSYEDQWQSSTNVRFRCVSSSPSYIASSSAVAGVPIDVRLTSNDVDIINCTTVFNCNISTNPHSVDITITAKRTGSSGAEGSQVTSSTKILLRNY</sequence>
<proteinExistence type="predicted"/>
<organism evidence="3 4">
    <name type="scientific">Candidatus Woesebacteria bacterium RIFCSPHIGHO2_01_FULL_38_9</name>
    <dbReference type="NCBI Taxonomy" id="1802492"/>
    <lineage>
        <taxon>Bacteria</taxon>
        <taxon>Candidatus Woeseibacteriota</taxon>
    </lineage>
</organism>
<gene>
    <name evidence="3" type="ORF">A2714_01840</name>
</gene>
<evidence type="ECO:0008006" key="5">
    <source>
        <dbReference type="Google" id="ProtNLM"/>
    </source>
</evidence>
<reference evidence="3 4" key="1">
    <citation type="journal article" date="2016" name="Nat. Commun.">
        <title>Thousands of microbial genomes shed light on interconnected biogeochemical processes in an aquifer system.</title>
        <authorList>
            <person name="Anantharaman K."/>
            <person name="Brown C.T."/>
            <person name="Hug L.A."/>
            <person name="Sharon I."/>
            <person name="Castelle C.J."/>
            <person name="Probst A.J."/>
            <person name="Thomas B.C."/>
            <person name="Singh A."/>
            <person name="Wilkins M.J."/>
            <person name="Karaoz U."/>
            <person name="Brodie E.L."/>
            <person name="Williams K.H."/>
            <person name="Hubbard S.S."/>
            <person name="Banfield J.F."/>
        </authorList>
    </citation>
    <scope>NUCLEOTIDE SEQUENCE [LARGE SCALE GENOMIC DNA]</scope>
</reference>
<evidence type="ECO:0000313" key="3">
    <source>
        <dbReference type="EMBL" id="OGM21053.1"/>
    </source>
</evidence>
<accession>A0A1F7Y191</accession>
<keyword evidence="2" id="KW-1133">Transmembrane helix</keyword>
<comment type="caution">
    <text evidence="3">The sequence shown here is derived from an EMBL/GenBank/DDBJ whole genome shotgun (WGS) entry which is preliminary data.</text>
</comment>
<dbReference type="NCBIfam" id="TIGR02532">
    <property type="entry name" value="IV_pilin_GFxxxE"/>
    <property type="match status" value="1"/>
</dbReference>
<evidence type="ECO:0000256" key="2">
    <source>
        <dbReference type="SAM" id="Phobius"/>
    </source>
</evidence>
<dbReference type="EMBL" id="MGGE01000027">
    <property type="protein sequence ID" value="OGM21053.1"/>
    <property type="molecule type" value="Genomic_DNA"/>
</dbReference>
<dbReference type="Proteomes" id="UP000178419">
    <property type="component" value="Unassembled WGS sequence"/>
</dbReference>
<dbReference type="PROSITE" id="PS00409">
    <property type="entry name" value="PROKAR_NTER_METHYL"/>
    <property type="match status" value="1"/>
</dbReference>
<evidence type="ECO:0000256" key="1">
    <source>
        <dbReference type="SAM" id="MobiDB-lite"/>
    </source>
</evidence>
<feature type="region of interest" description="Disordered" evidence="1">
    <location>
        <begin position="1"/>
        <end position="22"/>
    </location>
</feature>
<dbReference type="AlphaFoldDB" id="A0A1F7Y191"/>
<protein>
    <recommendedName>
        <fullName evidence="5">Type II secretion system protein</fullName>
    </recommendedName>
</protein>
<keyword evidence="2" id="KW-0812">Transmembrane</keyword>